<dbReference type="InterPro" id="IPR036734">
    <property type="entry name" value="Neur_chan_lig-bd_sf"/>
</dbReference>
<dbReference type="STRING" id="158441.A0A226ELX2"/>
<keyword evidence="8 11" id="KW-0406">Ion transport</keyword>
<dbReference type="OMA" id="TAHERNG"/>
<keyword evidence="6" id="KW-0732">Signal</keyword>
<feature type="domain" description="Neurotransmitter-gated ion-channel ligand-binding" evidence="13">
    <location>
        <begin position="82"/>
        <end position="286"/>
    </location>
</feature>
<dbReference type="EMBL" id="LNIX01000003">
    <property type="protein sequence ID" value="OXA57741.1"/>
    <property type="molecule type" value="Genomic_DNA"/>
</dbReference>
<dbReference type="InterPro" id="IPR038050">
    <property type="entry name" value="Neuro_actylchol_rec"/>
</dbReference>
<dbReference type="Gene3D" id="1.20.58.390">
    <property type="entry name" value="Neurotransmitter-gated ion-channel transmembrane domain"/>
    <property type="match status" value="1"/>
</dbReference>
<evidence type="ECO:0000256" key="7">
    <source>
        <dbReference type="ARBA" id="ARBA00022989"/>
    </source>
</evidence>
<keyword evidence="10 11" id="KW-0407">Ion channel</keyword>
<proteinExistence type="inferred from homology"/>
<dbReference type="GO" id="GO:0099095">
    <property type="term" value="F:ligand-gated monoatomic anion channel activity"/>
    <property type="evidence" value="ECO:0007669"/>
    <property type="project" value="UniProtKB-ARBA"/>
</dbReference>
<organism evidence="15 16">
    <name type="scientific">Folsomia candida</name>
    <name type="common">Springtail</name>
    <dbReference type="NCBI Taxonomy" id="158441"/>
    <lineage>
        <taxon>Eukaryota</taxon>
        <taxon>Metazoa</taxon>
        <taxon>Ecdysozoa</taxon>
        <taxon>Arthropoda</taxon>
        <taxon>Hexapoda</taxon>
        <taxon>Collembola</taxon>
        <taxon>Entomobryomorpha</taxon>
        <taxon>Isotomoidea</taxon>
        <taxon>Isotomidae</taxon>
        <taxon>Proisotominae</taxon>
        <taxon>Folsomia</taxon>
    </lineage>
</organism>
<feature type="transmembrane region" description="Helical" evidence="11">
    <location>
        <begin position="6"/>
        <end position="24"/>
    </location>
</feature>
<dbReference type="InterPro" id="IPR006028">
    <property type="entry name" value="GABAA/Glycine_rcpt"/>
</dbReference>
<evidence type="ECO:0000256" key="9">
    <source>
        <dbReference type="ARBA" id="ARBA00023136"/>
    </source>
</evidence>
<evidence type="ECO:0000313" key="16">
    <source>
        <dbReference type="Proteomes" id="UP000198287"/>
    </source>
</evidence>
<dbReference type="InterPro" id="IPR006202">
    <property type="entry name" value="Neur_chan_lig-bd"/>
</dbReference>
<reference evidence="15 16" key="1">
    <citation type="submission" date="2015-12" db="EMBL/GenBank/DDBJ databases">
        <title>The genome of Folsomia candida.</title>
        <authorList>
            <person name="Faddeeva A."/>
            <person name="Derks M.F."/>
            <person name="Anvar Y."/>
            <person name="Smit S."/>
            <person name="Van Straalen N."/>
            <person name="Roelofs D."/>
        </authorList>
    </citation>
    <scope>NUCLEOTIDE SEQUENCE [LARGE SCALE GENOMIC DNA]</scope>
    <source>
        <strain evidence="15 16">VU population</strain>
        <tissue evidence="15">Whole body</tissue>
    </source>
</reference>
<evidence type="ECO:0000256" key="12">
    <source>
        <dbReference type="SAM" id="MobiDB-lite"/>
    </source>
</evidence>
<dbReference type="Pfam" id="PF02931">
    <property type="entry name" value="Neur_chan_LBD"/>
    <property type="match status" value="1"/>
</dbReference>
<evidence type="ECO:0000313" key="15">
    <source>
        <dbReference type="EMBL" id="OXA57741.1"/>
    </source>
</evidence>
<dbReference type="PRINTS" id="PR00253">
    <property type="entry name" value="GABAARECEPTR"/>
</dbReference>
<keyword evidence="4" id="KW-1003">Cell membrane</keyword>
<keyword evidence="7 11" id="KW-1133">Transmembrane helix</keyword>
<comment type="similarity">
    <text evidence="11">Belongs to the ligand-gated ion channel (TC 1.A.9) family.</text>
</comment>
<dbReference type="InterPro" id="IPR036719">
    <property type="entry name" value="Neuro-gated_channel_TM_sf"/>
</dbReference>
<sequence length="352" mass="40450">MPNLVKWWFVNYSWIVFLLVLCFLPRLTLSQYDAVDYELENEYDDDQDVHDDQQQQPPPPEATLIPPPPSQALADDKPTIFKLPEHYSVHKSPPLIGGEPIPVDFSMLVFNVFDIKEILEEISLEVNYKLYWKDTRLSNWTKNIDPGQKSATMSTALLHKVWHPDIFIDHIKRVTQPQLISPASSLKIYSDGSLRYTSRILLVLTCRMSFYYYPADTQECNVTMKSFAFSTKQIDLRWRDGIGALLAKSIEVHNFDVALETYPDYLQTTKSNNFSALVFGIKLRRKLSYHIIQTYIPSTMFTVVSWLSFLVPPDSTPGRMAICVTTLLTVTGNHKTHAMNHPCLRPCAKLTL</sequence>
<evidence type="ECO:0000259" key="13">
    <source>
        <dbReference type="Pfam" id="PF02931"/>
    </source>
</evidence>
<dbReference type="GO" id="GO:0005254">
    <property type="term" value="F:chloride channel activity"/>
    <property type="evidence" value="ECO:0007669"/>
    <property type="project" value="UniProtKB-ARBA"/>
</dbReference>
<dbReference type="Pfam" id="PF02932">
    <property type="entry name" value="Neur_chan_memb"/>
    <property type="match status" value="1"/>
</dbReference>
<comment type="caution">
    <text evidence="15">The sequence shown here is derived from an EMBL/GenBank/DDBJ whole genome shotgun (WGS) entry which is preliminary data.</text>
</comment>
<dbReference type="InterPro" id="IPR006029">
    <property type="entry name" value="Neurotrans-gated_channel_TM"/>
</dbReference>
<evidence type="ECO:0000256" key="11">
    <source>
        <dbReference type="RuleBase" id="RU000687"/>
    </source>
</evidence>
<keyword evidence="3 11" id="KW-0813">Transport</keyword>
<dbReference type="InterPro" id="IPR006201">
    <property type="entry name" value="Neur_channel"/>
</dbReference>
<dbReference type="Gene3D" id="2.70.170.10">
    <property type="entry name" value="Neurotransmitter-gated ion-channel ligand-binding domain"/>
    <property type="match status" value="1"/>
</dbReference>
<dbReference type="GO" id="GO:0004888">
    <property type="term" value="F:transmembrane signaling receptor activity"/>
    <property type="evidence" value="ECO:0007669"/>
    <property type="project" value="InterPro"/>
</dbReference>
<dbReference type="PROSITE" id="PS00236">
    <property type="entry name" value="NEUROTR_ION_CHANNEL"/>
    <property type="match status" value="1"/>
</dbReference>
<evidence type="ECO:0000256" key="3">
    <source>
        <dbReference type="ARBA" id="ARBA00022448"/>
    </source>
</evidence>
<evidence type="ECO:0000256" key="8">
    <source>
        <dbReference type="ARBA" id="ARBA00023065"/>
    </source>
</evidence>
<accession>A0A226ELX2</accession>
<comment type="caution">
    <text evidence="11">Lacks conserved residue(s) required for the propagation of feature annotation.</text>
</comment>
<dbReference type="PRINTS" id="PR00252">
    <property type="entry name" value="NRIONCHANNEL"/>
</dbReference>
<dbReference type="Proteomes" id="UP000198287">
    <property type="component" value="Unassembled WGS sequence"/>
</dbReference>
<comment type="subcellular location">
    <subcellularLocation>
        <location evidence="2">Cell membrane</location>
    </subcellularLocation>
    <subcellularLocation>
        <location evidence="1">Membrane</location>
        <topology evidence="1">Multi-pass membrane protein</topology>
    </subcellularLocation>
</comment>
<evidence type="ECO:0000256" key="10">
    <source>
        <dbReference type="ARBA" id="ARBA00023303"/>
    </source>
</evidence>
<evidence type="ECO:0000259" key="14">
    <source>
        <dbReference type="Pfam" id="PF02932"/>
    </source>
</evidence>
<evidence type="ECO:0000256" key="6">
    <source>
        <dbReference type="ARBA" id="ARBA00022729"/>
    </source>
</evidence>
<dbReference type="OrthoDB" id="8175758at2759"/>
<feature type="domain" description="Neurotransmitter-gated ion-channel transmembrane" evidence="14">
    <location>
        <begin position="294"/>
        <end position="331"/>
    </location>
</feature>
<feature type="compositionally biased region" description="Pro residues" evidence="12">
    <location>
        <begin position="56"/>
        <end position="69"/>
    </location>
</feature>
<evidence type="ECO:0000256" key="1">
    <source>
        <dbReference type="ARBA" id="ARBA00004141"/>
    </source>
</evidence>
<evidence type="ECO:0000256" key="4">
    <source>
        <dbReference type="ARBA" id="ARBA00022475"/>
    </source>
</evidence>
<dbReference type="AlphaFoldDB" id="A0A226ELX2"/>
<evidence type="ECO:0000256" key="5">
    <source>
        <dbReference type="ARBA" id="ARBA00022692"/>
    </source>
</evidence>
<dbReference type="GO" id="GO:0005886">
    <property type="term" value="C:plasma membrane"/>
    <property type="evidence" value="ECO:0007669"/>
    <property type="project" value="UniProtKB-SubCell"/>
</dbReference>
<dbReference type="GO" id="GO:0005230">
    <property type="term" value="F:extracellular ligand-gated monoatomic ion channel activity"/>
    <property type="evidence" value="ECO:0007669"/>
    <property type="project" value="InterPro"/>
</dbReference>
<keyword evidence="9 11" id="KW-0472">Membrane</keyword>
<dbReference type="InterPro" id="IPR018000">
    <property type="entry name" value="Neurotransmitter_ion_chnl_CS"/>
</dbReference>
<keyword evidence="16" id="KW-1185">Reference proteome</keyword>
<name>A0A226ELX2_FOLCA</name>
<protein>
    <submittedName>
        <fullName evidence="15">Glutamate-gated chloride channel alpha</fullName>
    </submittedName>
</protein>
<gene>
    <name evidence="15" type="ORF">Fcan01_06689</name>
</gene>
<dbReference type="SUPFAM" id="SSF90112">
    <property type="entry name" value="Neurotransmitter-gated ion-channel transmembrane pore"/>
    <property type="match status" value="1"/>
</dbReference>
<evidence type="ECO:0000256" key="2">
    <source>
        <dbReference type="ARBA" id="ARBA00004236"/>
    </source>
</evidence>
<keyword evidence="5 11" id="KW-0812">Transmembrane</keyword>
<dbReference type="SUPFAM" id="SSF63712">
    <property type="entry name" value="Nicotinic receptor ligand binding domain-like"/>
    <property type="match status" value="1"/>
</dbReference>
<dbReference type="PANTHER" id="PTHR18945">
    <property type="entry name" value="NEUROTRANSMITTER GATED ION CHANNEL"/>
    <property type="match status" value="1"/>
</dbReference>
<feature type="region of interest" description="Disordered" evidence="12">
    <location>
        <begin position="45"/>
        <end position="69"/>
    </location>
</feature>